<dbReference type="Proteomes" id="UP000265520">
    <property type="component" value="Unassembled WGS sequence"/>
</dbReference>
<dbReference type="EMBL" id="LXQA010251250">
    <property type="protein sequence ID" value="MCI38039.1"/>
    <property type="molecule type" value="Genomic_DNA"/>
</dbReference>
<evidence type="ECO:0000313" key="2">
    <source>
        <dbReference type="Proteomes" id="UP000265520"/>
    </source>
</evidence>
<name>A0A392RP06_9FABA</name>
<organism evidence="1 2">
    <name type="scientific">Trifolium medium</name>
    <dbReference type="NCBI Taxonomy" id="97028"/>
    <lineage>
        <taxon>Eukaryota</taxon>
        <taxon>Viridiplantae</taxon>
        <taxon>Streptophyta</taxon>
        <taxon>Embryophyta</taxon>
        <taxon>Tracheophyta</taxon>
        <taxon>Spermatophyta</taxon>
        <taxon>Magnoliopsida</taxon>
        <taxon>eudicotyledons</taxon>
        <taxon>Gunneridae</taxon>
        <taxon>Pentapetalae</taxon>
        <taxon>rosids</taxon>
        <taxon>fabids</taxon>
        <taxon>Fabales</taxon>
        <taxon>Fabaceae</taxon>
        <taxon>Papilionoideae</taxon>
        <taxon>50 kb inversion clade</taxon>
        <taxon>NPAAA clade</taxon>
        <taxon>Hologalegina</taxon>
        <taxon>IRL clade</taxon>
        <taxon>Trifolieae</taxon>
        <taxon>Trifolium</taxon>
    </lineage>
</organism>
<accession>A0A392RP06</accession>
<reference evidence="1 2" key="1">
    <citation type="journal article" date="2018" name="Front. Plant Sci.">
        <title>Red Clover (Trifolium pratense) and Zigzag Clover (T. medium) - A Picture of Genomic Similarities and Differences.</title>
        <authorList>
            <person name="Dluhosova J."/>
            <person name="Istvanek J."/>
            <person name="Nedelnik J."/>
            <person name="Repkova J."/>
        </authorList>
    </citation>
    <scope>NUCLEOTIDE SEQUENCE [LARGE SCALE GENOMIC DNA]</scope>
    <source>
        <strain evidence="2">cv. 10/8</strain>
        <tissue evidence="1">Leaf</tissue>
    </source>
</reference>
<keyword evidence="2" id="KW-1185">Reference proteome</keyword>
<proteinExistence type="predicted"/>
<sequence length="60" mass="6717">MGACMFTKGEGRYGNNFHNLLSWDGANTGPKDSIWWRDVVKVGELDGELWFPKNVSVLGD</sequence>
<evidence type="ECO:0000313" key="1">
    <source>
        <dbReference type="EMBL" id="MCI38039.1"/>
    </source>
</evidence>
<protein>
    <submittedName>
        <fullName evidence="1">Uncharacterized protein</fullName>
    </submittedName>
</protein>
<dbReference type="AlphaFoldDB" id="A0A392RP06"/>
<feature type="non-terminal residue" evidence="1">
    <location>
        <position position="60"/>
    </location>
</feature>
<comment type="caution">
    <text evidence="1">The sequence shown here is derived from an EMBL/GenBank/DDBJ whole genome shotgun (WGS) entry which is preliminary data.</text>
</comment>